<gene>
    <name evidence="9" type="ORF">D1868_06305</name>
</gene>
<dbReference type="KEGG" id="sazo:D1868_06305"/>
<dbReference type="PANTHER" id="PTHR43724">
    <property type="entry name" value="PYRUVATE SYNTHASE SUBUNIT PORD"/>
    <property type="match status" value="1"/>
</dbReference>
<dbReference type="SUPFAM" id="SSF54862">
    <property type="entry name" value="4Fe-4S ferredoxins"/>
    <property type="match status" value="1"/>
</dbReference>
<dbReference type="PROSITE" id="PS51379">
    <property type="entry name" value="4FE4S_FER_2"/>
    <property type="match status" value="2"/>
</dbReference>
<evidence type="ECO:0000256" key="7">
    <source>
        <dbReference type="ARBA" id="ARBA00023014"/>
    </source>
</evidence>
<evidence type="ECO:0000256" key="2">
    <source>
        <dbReference type="ARBA" id="ARBA00022485"/>
    </source>
</evidence>
<dbReference type="NCBIfam" id="TIGR02179">
    <property type="entry name" value="PorD_KorD"/>
    <property type="match status" value="1"/>
</dbReference>
<feature type="domain" description="4Fe-4S ferredoxin-type" evidence="8">
    <location>
        <begin position="27"/>
        <end position="55"/>
    </location>
</feature>
<dbReference type="OrthoDB" id="23478at2157"/>
<dbReference type="InterPro" id="IPR017900">
    <property type="entry name" value="4Fe4S_Fe_S_CS"/>
</dbReference>
<evidence type="ECO:0000256" key="6">
    <source>
        <dbReference type="ARBA" id="ARBA00023004"/>
    </source>
</evidence>
<keyword evidence="3" id="KW-0479">Metal-binding</keyword>
<dbReference type="EMBL" id="CP045483">
    <property type="protein sequence ID" value="QGR19646.1"/>
    <property type="molecule type" value="Genomic_DNA"/>
</dbReference>
<dbReference type="Gene3D" id="3.30.70.20">
    <property type="match status" value="1"/>
</dbReference>
<dbReference type="Pfam" id="PF14697">
    <property type="entry name" value="Fer4_21"/>
    <property type="match status" value="1"/>
</dbReference>
<evidence type="ECO:0000256" key="5">
    <source>
        <dbReference type="ARBA" id="ARBA00022982"/>
    </source>
</evidence>
<dbReference type="GO" id="GO:0046872">
    <property type="term" value="F:metal ion binding"/>
    <property type="evidence" value="ECO:0007669"/>
    <property type="project" value="UniProtKB-KW"/>
</dbReference>
<protein>
    <submittedName>
        <fullName evidence="9">4Fe-4S dicluster domain-containing protein</fullName>
    </submittedName>
</protein>
<keyword evidence="5" id="KW-0249">Electron transport</keyword>
<evidence type="ECO:0000259" key="8">
    <source>
        <dbReference type="PROSITE" id="PS51379"/>
    </source>
</evidence>
<dbReference type="AlphaFoldDB" id="A0A650CP77"/>
<keyword evidence="2" id="KW-0004">4Fe-4S</keyword>
<dbReference type="InterPro" id="IPR017896">
    <property type="entry name" value="4Fe4S_Fe-S-bd"/>
</dbReference>
<evidence type="ECO:0000256" key="3">
    <source>
        <dbReference type="ARBA" id="ARBA00022723"/>
    </source>
</evidence>
<evidence type="ECO:0000313" key="9">
    <source>
        <dbReference type="EMBL" id="QGR19646.1"/>
    </source>
</evidence>
<dbReference type="RefSeq" id="WP_156006622.1">
    <property type="nucleotide sequence ID" value="NZ_CP045483.1"/>
</dbReference>
<dbReference type="PANTHER" id="PTHR43724:SF1">
    <property type="entry name" value="PYRUVATE SYNTHASE SUBUNIT PORD"/>
    <property type="match status" value="1"/>
</dbReference>
<reference evidence="9 10" key="1">
    <citation type="submission" date="2019-10" db="EMBL/GenBank/DDBJ databases">
        <title>Genome Sequences from Six Type Strain Members of the Archaeal Family Sulfolobaceae: Acidianus ambivalens, Acidianus infernus, Metallosphaera prunae, Stygiolobus azoricus, Sulfolobus metallicus, and Sulfurisphaera ohwakuensis.</title>
        <authorList>
            <person name="Counts J.A."/>
            <person name="Kelly R.M."/>
        </authorList>
    </citation>
    <scope>NUCLEOTIDE SEQUENCE [LARGE SCALE GENOMIC DNA]</scope>
    <source>
        <strain evidence="9 10">FC6</strain>
    </source>
</reference>
<comment type="cofactor">
    <cofactor evidence="1">
        <name>[4Fe-4S] cluster</name>
        <dbReference type="ChEBI" id="CHEBI:49883"/>
    </cofactor>
</comment>
<dbReference type="GO" id="GO:0051539">
    <property type="term" value="F:4 iron, 4 sulfur cluster binding"/>
    <property type="evidence" value="ECO:0007669"/>
    <property type="project" value="UniProtKB-KW"/>
</dbReference>
<dbReference type="GeneID" id="42798665"/>
<evidence type="ECO:0000256" key="4">
    <source>
        <dbReference type="ARBA" id="ARBA00022737"/>
    </source>
</evidence>
<keyword evidence="6" id="KW-0408">Iron</keyword>
<dbReference type="InterPro" id="IPR011898">
    <property type="entry name" value="PorD_KorD"/>
</dbReference>
<sequence>MSLNYQLFPISKPAKGAGGKTGNWRIVRPLVHEDKCVGCKACYIWCPEGTIIIKDGKVAVDYEYCKGCGVCSNVCPAKAIEMVSES</sequence>
<dbReference type="PROSITE" id="PS00198">
    <property type="entry name" value="4FE4S_FER_1"/>
    <property type="match status" value="1"/>
</dbReference>
<keyword evidence="10" id="KW-1185">Reference proteome</keyword>
<organism evidence="9 10">
    <name type="scientific">Stygiolobus azoricus</name>
    <dbReference type="NCBI Taxonomy" id="41675"/>
    <lineage>
        <taxon>Archaea</taxon>
        <taxon>Thermoproteota</taxon>
        <taxon>Thermoprotei</taxon>
        <taxon>Sulfolobales</taxon>
        <taxon>Sulfolobaceae</taxon>
        <taxon>Stygiolobus</taxon>
    </lineage>
</organism>
<accession>A0A650CP77</accession>
<feature type="domain" description="4Fe-4S ferredoxin-type" evidence="8">
    <location>
        <begin position="56"/>
        <end position="85"/>
    </location>
</feature>
<keyword evidence="4" id="KW-0677">Repeat</keyword>
<dbReference type="Proteomes" id="UP000423396">
    <property type="component" value="Chromosome"/>
</dbReference>
<name>A0A650CP77_9CREN</name>
<keyword evidence="5" id="KW-0813">Transport</keyword>
<dbReference type="GO" id="GO:0016625">
    <property type="term" value="F:oxidoreductase activity, acting on the aldehyde or oxo group of donors, iron-sulfur protein as acceptor"/>
    <property type="evidence" value="ECO:0007669"/>
    <property type="project" value="InterPro"/>
</dbReference>
<evidence type="ECO:0000256" key="1">
    <source>
        <dbReference type="ARBA" id="ARBA00001966"/>
    </source>
</evidence>
<keyword evidence="7" id="KW-0411">Iron-sulfur</keyword>
<proteinExistence type="predicted"/>
<evidence type="ECO:0000313" key="10">
    <source>
        <dbReference type="Proteomes" id="UP000423396"/>
    </source>
</evidence>